<protein>
    <recommendedName>
        <fullName evidence="6">Mce-associated membrane protein</fullName>
    </recommendedName>
</protein>
<name>A0A8H1LJT2_9ACTN</name>
<dbReference type="EMBL" id="RCIY01000044">
    <property type="protein sequence ID" value="TGG85678.1"/>
    <property type="molecule type" value="Genomic_DNA"/>
</dbReference>
<evidence type="ECO:0000256" key="3">
    <source>
        <dbReference type="SAM" id="Phobius"/>
    </source>
</evidence>
<dbReference type="GeneID" id="75180174"/>
<dbReference type="Proteomes" id="UP000298111">
    <property type="component" value="Unassembled WGS sequence"/>
</dbReference>
<evidence type="ECO:0000313" key="5">
    <source>
        <dbReference type="Proteomes" id="UP000298111"/>
    </source>
</evidence>
<evidence type="ECO:0000256" key="1">
    <source>
        <dbReference type="ARBA" id="ARBA00004370"/>
    </source>
</evidence>
<comment type="caution">
    <text evidence="4">The sequence shown here is derived from an EMBL/GenBank/DDBJ whole genome shotgun (WGS) entry which is preliminary data.</text>
</comment>
<dbReference type="GO" id="GO:0016020">
    <property type="term" value="C:membrane"/>
    <property type="evidence" value="ECO:0007669"/>
    <property type="project" value="UniProtKB-SubCell"/>
</dbReference>
<sequence>MARPAATRLLSALAALDGRRARGCAVAVLVLALVAGGGLLFRAQQLTGSPSARNAALTDHAATSRVSGEVGDALARVFSYTPEGLDDTEQAARELLAGKAARQYETLFARVRRQAREQKLTLATRVVETGVTRLRGDRAELLVFLDQTTTRADRKPTSAAAQLSVTARRQHGDWRIVALTAR</sequence>
<dbReference type="PANTHER" id="PTHR37042:SF4">
    <property type="entry name" value="OUTER MEMBRANE PROTEIN RV1973"/>
    <property type="match status" value="1"/>
</dbReference>
<accession>A0A8H1LJT2</accession>
<evidence type="ECO:0000256" key="2">
    <source>
        <dbReference type="ARBA" id="ARBA00023136"/>
    </source>
</evidence>
<reference evidence="4 5" key="1">
    <citation type="submission" date="2018-10" db="EMBL/GenBank/DDBJ databases">
        <title>Isolation of pseudouridimycin from Streptomyces albus DSM 40763.</title>
        <authorList>
            <person name="Rosenqvist P."/>
            <person name="Metsae-Ketelae M."/>
            <person name="Virta P."/>
        </authorList>
    </citation>
    <scope>NUCLEOTIDE SEQUENCE [LARGE SCALE GENOMIC DNA]</scope>
    <source>
        <strain evidence="4 5">DSM 40763</strain>
    </source>
</reference>
<organism evidence="4 5">
    <name type="scientific">Streptomyces albus</name>
    <dbReference type="NCBI Taxonomy" id="1888"/>
    <lineage>
        <taxon>Bacteria</taxon>
        <taxon>Bacillati</taxon>
        <taxon>Actinomycetota</taxon>
        <taxon>Actinomycetes</taxon>
        <taxon>Kitasatosporales</taxon>
        <taxon>Streptomycetaceae</taxon>
        <taxon>Streptomyces</taxon>
    </lineage>
</organism>
<keyword evidence="3" id="KW-0812">Transmembrane</keyword>
<feature type="transmembrane region" description="Helical" evidence="3">
    <location>
        <begin position="21"/>
        <end position="41"/>
    </location>
</feature>
<evidence type="ECO:0000313" key="4">
    <source>
        <dbReference type="EMBL" id="TGG85678.1"/>
    </source>
</evidence>
<keyword evidence="2 3" id="KW-0472">Membrane</keyword>
<dbReference type="RefSeq" id="WP_031176266.1">
    <property type="nucleotide sequence ID" value="NZ_BBQG01000032.1"/>
</dbReference>
<dbReference type="InterPro" id="IPR032710">
    <property type="entry name" value="NTF2-like_dom_sf"/>
</dbReference>
<dbReference type="SUPFAM" id="SSF54427">
    <property type="entry name" value="NTF2-like"/>
    <property type="match status" value="1"/>
</dbReference>
<gene>
    <name evidence="4" type="ORF">D8771_11110</name>
</gene>
<dbReference type="PANTHER" id="PTHR37042">
    <property type="entry name" value="OUTER MEMBRANE PROTEIN RV1973"/>
    <property type="match status" value="1"/>
</dbReference>
<dbReference type="AlphaFoldDB" id="A0A8H1LJT2"/>
<comment type="subcellular location">
    <subcellularLocation>
        <location evidence="1">Membrane</location>
    </subcellularLocation>
</comment>
<keyword evidence="3" id="KW-1133">Transmembrane helix</keyword>
<proteinExistence type="predicted"/>
<evidence type="ECO:0008006" key="6">
    <source>
        <dbReference type="Google" id="ProtNLM"/>
    </source>
</evidence>